<proteinExistence type="predicted"/>
<gene>
    <name evidence="1" type="ORF">NK718_17595</name>
</gene>
<keyword evidence="2" id="KW-1185">Reference proteome</keyword>
<dbReference type="RefSeq" id="WP_254744957.1">
    <property type="nucleotide sequence ID" value="NZ_JANCLU010000020.1"/>
</dbReference>
<dbReference type="PIRSF" id="PIRSF031878">
    <property type="entry name" value="UCP031878"/>
    <property type="match status" value="1"/>
</dbReference>
<reference evidence="1 2" key="1">
    <citation type="submission" date="2022-07" db="EMBL/GenBank/DDBJ databases">
        <authorList>
            <person name="Li W.-J."/>
            <person name="Deng Q.-Q."/>
        </authorList>
    </citation>
    <scope>NUCLEOTIDE SEQUENCE [LARGE SCALE GENOMIC DNA]</scope>
    <source>
        <strain evidence="1 2">SYSU M60028</strain>
    </source>
</reference>
<evidence type="ECO:0000313" key="1">
    <source>
        <dbReference type="EMBL" id="MCP8940344.1"/>
    </source>
</evidence>
<organism evidence="1 2">
    <name type="scientific">Alsobacter ponti</name>
    <dbReference type="NCBI Taxonomy" id="2962936"/>
    <lineage>
        <taxon>Bacteria</taxon>
        <taxon>Pseudomonadati</taxon>
        <taxon>Pseudomonadota</taxon>
        <taxon>Alphaproteobacteria</taxon>
        <taxon>Hyphomicrobiales</taxon>
        <taxon>Alsobacteraceae</taxon>
        <taxon>Alsobacter</taxon>
    </lineage>
</organism>
<dbReference type="EMBL" id="JANCLU010000020">
    <property type="protein sequence ID" value="MCP8940344.1"/>
    <property type="molecule type" value="Genomic_DNA"/>
</dbReference>
<comment type="caution">
    <text evidence="1">The sequence shown here is derived from an EMBL/GenBank/DDBJ whole genome shotgun (WGS) entry which is preliminary data.</text>
</comment>
<sequence length="216" mass="23031">MPATGGTMKHDVTRALFTYWNALRGERSAPERGAIDPTAIRAELPFAFILEIDEADSFPIRLAGTRVSALFGRDLQGAAYAGLFAGPGGERDLRGAALPRLVCDDMTPVVAGLEAVTRAGRTLALELLLLPLRHGGRTHARVLGCLTPEAAPVWYGLDPVVGLALRSVRFAHPPAETAPREIVAAGPPERPSAERRRHLFVYEGGRAGASRPPAMA</sequence>
<evidence type="ECO:0000313" key="2">
    <source>
        <dbReference type="Proteomes" id="UP001205890"/>
    </source>
</evidence>
<dbReference type="Pfam" id="PF07310">
    <property type="entry name" value="PAS_5"/>
    <property type="match status" value="1"/>
</dbReference>
<dbReference type="InterPro" id="IPR009922">
    <property type="entry name" value="DUF1457"/>
</dbReference>
<protein>
    <submittedName>
        <fullName evidence="1">PAS domain-containing protein</fullName>
    </submittedName>
</protein>
<name>A0ABT1LFY8_9HYPH</name>
<accession>A0ABT1LFY8</accession>
<dbReference type="Proteomes" id="UP001205890">
    <property type="component" value="Unassembled WGS sequence"/>
</dbReference>